<dbReference type="Proteomes" id="UP001387364">
    <property type="component" value="Chromosome"/>
</dbReference>
<dbReference type="InterPro" id="IPR050624">
    <property type="entry name" value="HTH-type_Tx_Regulator"/>
</dbReference>
<evidence type="ECO:0000259" key="4">
    <source>
        <dbReference type="PROSITE" id="PS50977"/>
    </source>
</evidence>
<dbReference type="SUPFAM" id="SSF46689">
    <property type="entry name" value="Homeodomain-like"/>
    <property type="match status" value="1"/>
</dbReference>
<feature type="domain" description="HTH tetR-type" evidence="4">
    <location>
        <begin position="9"/>
        <end position="69"/>
    </location>
</feature>
<reference evidence="5 6" key="1">
    <citation type="submission" date="2024-02" db="EMBL/GenBank/DDBJ databases">
        <title>Seven novel Bacillus-like species.</title>
        <authorList>
            <person name="Liu G."/>
        </authorList>
    </citation>
    <scope>NUCLEOTIDE SEQUENCE [LARGE SCALE GENOMIC DNA]</scope>
    <source>
        <strain evidence="5 6">FJAT-52991</strain>
    </source>
</reference>
<keyword evidence="1" id="KW-0678">Repressor</keyword>
<protein>
    <submittedName>
        <fullName evidence="5">TetR/AcrR family transcriptional regulator</fullName>
    </submittedName>
</protein>
<dbReference type="RefSeq" id="WP_338749451.1">
    <property type="nucleotide sequence ID" value="NZ_CP147404.1"/>
</dbReference>
<accession>A0ABZ2N281</accession>
<proteinExistence type="predicted"/>
<evidence type="ECO:0000313" key="5">
    <source>
        <dbReference type="EMBL" id="WXB91701.1"/>
    </source>
</evidence>
<dbReference type="InterPro" id="IPR001647">
    <property type="entry name" value="HTH_TetR"/>
</dbReference>
<evidence type="ECO:0000256" key="1">
    <source>
        <dbReference type="ARBA" id="ARBA00022491"/>
    </source>
</evidence>
<dbReference type="PROSITE" id="PS50977">
    <property type="entry name" value="HTH_TETR_2"/>
    <property type="match status" value="1"/>
</dbReference>
<dbReference type="SUPFAM" id="SSF48498">
    <property type="entry name" value="Tetracyclin repressor-like, C-terminal domain"/>
    <property type="match status" value="1"/>
</dbReference>
<keyword evidence="6" id="KW-1185">Reference proteome</keyword>
<dbReference type="Pfam" id="PF00440">
    <property type="entry name" value="TetR_N"/>
    <property type="match status" value="1"/>
</dbReference>
<name>A0ABZ2N281_9BACI</name>
<evidence type="ECO:0000256" key="2">
    <source>
        <dbReference type="ARBA" id="ARBA00023125"/>
    </source>
</evidence>
<organism evidence="5 6">
    <name type="scientific">Bacillus kandeliae</name>
    <dbReference type="NCBI Taxonomy" id="3129297"/>
    <lineage>
        <taxon>Bacteria</taxon>
        <taxon>Bacillati</taxon>
        <taxon>Bacillota</taxon>
        <taxon>Bacilli</taxon>
        <taxon>Bacillales</taxon>
        <taxon>Bacillaceae</taxon>
        <taxon>Bacillus</taxon>
    </lineage>
</organism>
<evidence type="ECO:0000256" key="3">
    <source>
        <dbReference type="PROSITE-ProRule" id="PRU00335"/>
    </source>
</evidence>
<keyword evidence="2 3" id="KW-0238">DNA-binding</keyword>
<dbReference type="InterPro" id="IPR036271">
    <property type="entry name" value="Tet_transcr_reg_TetR-rel_C_sf"/>
</dbReference>
<feature type="DNA-binding region" description="H-T-H motif" evidence="3">
    <location>
        <begin position="32"/>
        <end position="51"/>
    </location>
</feature>
<dbReference type="PANTHER" id="PTHR43479">
    <property type="entry name" value="ACREF/ENVCD OPERON REPRESSOR-RELATED"/>
    <property type="match status" value="1"/>
</dbReference>
<dbReference type="EMBL" id="CP147404">
    <property type="protein sequence ID" value="WXB91701.1"/>
    <property type="molecule type" value="Genomic_DNA"/>
</dbReference>
<dbReference type="InterPro" id="IPR009057">
    <property type="entry name" value="Homeodomain-like_sf"/>
</dbReference>
<dbReference type="Gene3D" id="1.10.357.10">
    <property type="entry name" value="Tetracycline Repressor, domain 2"/>
    <property type="match status" value="1"/>
</dbReference>
<evidence type="ECO:0000313" key="6">
    <source>
        <dbReference type="Proteomes" id="UP001387364"/>
    </source>
</evidence>
<sequence length="201" mass="23772">MNGFNKRTEMKKQQIKEATYTLLKTNTAKEITIKEIAQLARVSQVTIYNYFESKELLIREVMKEYMMKQLQQFKDMFTSELPLKEKIEGVIFQKKSAIQDIEPANFQQLLANDHELQQFVESIYQHEIMPLFIEMLQQAQARNEINPNISIRAILFYLDTWKQASDKLTYDHFSRDDLAQFTEELIQLFFYGLSSDSVSND</sequence>
<gene>
    <name evidence="5" type="ORF">WDJ61_10485</name>
</gene>
<dbReference type="PANTHER" id="PTHR43479:SF21">
    <property type="entry name" value="TRANSCRIPTIONAL REGULATOR, TETR FAMILY"/>
    <property type="match status" value="1"/>
</dbReference>